<organism evidence="1 2">
    <name type="scientific">Pisum sativum</name>
    <name type="common">Garden pea</name>
    <name type="synonym">Lathyrus oleraceus</name>
    <dbReference type="NCBI Taxonomy" id="3888"/>
    <lineage>
        <taxon>Eukaryota</taxon>
        <taxon>Viridiplantae</taxon>
        <taxon>Streptophyta</taxon>
        <taxon>Embryophyta</taxon>
        <taxon>Tracheophyta</taxon>
        <taxon>Spermatophyta</taxon>
        <taxon>Magnoliopsida</taxon>
        <taxon>eudicotyledons</taxon>
        <taxon>Gunneridae</taxon>
        <taxon>Pentapetalae</taxon>
        <taxon>rosids</taxon>
        <taxon>fabids</taxon>
        <taxon>Fabales</taxon>
        <taxon>Fabaceae</taxon>
        <taxon>Papilionoideae</taxon>
        <taxon>50 kb inversion clade</taxon>
        <taxon>NPAAA clade</taxon>
        <taxon>Hologalegina</taxon>
        <taxon>IRL clade</taxon>
        <taxon>Fabeae</taxon>
        <taxon>Lathyrus</taxon>
    </lineage>
</organism>
<accession>A0A9D4VKE9</accession>
<dbReference type="AlphaFoldDB" id="A0A9D4VKE9"/>
<name>A0A9D4VKE9_PEA</name>
<dbReference type="Proteomes" id="UP001058974">
    <property type="component" value="Chromosome 7"/>
</dbReference>
<evidence type="ECO:0000313" key="1">
    <source>
        <dbReference type="EMBL" id="KAI5384918.1"/>
    </source>
</evidence>
<keyword evidence="2" id="KW-1185">Reference proteome</keyword>
<gene>
    <name evidence="1" type="ORF">KIW84_071779</name>
</gene>
<proteinExistence type="predicted"/>
<protein>
    <submittedName>
        <fullName evidence="1">Uncharacterized protein</fullName>
    </submittedName>
</protein>
<evidence type="ECO:0000313" key="2">
    <source>
        <dbReference type="Proteomes" id="UP001058974"/>
    </source>
</evidence>
<comment type="caution">
    <text evidence="1">The sequence shown here is derived from an EMBL/GenBank/DDBJ whole genome shotgun (WGS) entry which is preliminary data.</text>
</comment>
<reference evidence="1 2" key="1">
    <citation type="journal article" date="2022" name="Nat. Genet.">
        <title>Improved pea reference genome and pan-genome highlight genomic features and evolutionary characteristics.</title>
        <authorList>
            <person name="Yang T."/>
            <person name="Liu R."/>
            <person name="Luo Y."/>
            <person name="Hu S."/>
            <person name="Wang D."/>
            <person name="Wang C."/>
            <person name="Pandey M.K."/>
            <person name="Ge S."/>
            <person name="Xu Q."/>
            <person name="Li N."/>
            <person name="Li G."/>
            <person name="Huang Y."/>
            <person name="Saxena R.K."/>
            <person name="Ji Y."/>
            <person name="Li M."/>
            <person name="Yan X."/>
            <person name="He Y."/>
            <person name="Liu Y."/>
            <person name="Wang X."/>
            <person name="Xiang C."/>
            <person name="Varshney R.K."/>
            <person name="Ding H."/>
            <person name="Gao S."/>
            <person name="Zong X."/>
        </authorList>
    </citation>
    <scope>NUCLEOTIDE SEQUENCE [LARGE SCALE GENOMIC DNA]</scope>
    <source>
        <strain evidence="1 2">cv. Zhongwan 6</strain>
    </source>
</reference>
<sequence length="245" mass="27174">MDIDPAYSFLLGRPWIHEAGDVTSTLHQKLKFVKNGKLIVVGGEKALLVSHLSSFTYVDAEKEVGTSFQALSIADELKKTRAPMSSLKDAQEAIQAGSINKWGRIAEVADNKNIAGLGFQPGPFNANVKVMQPIFHSGGFIHGNDQHSAAIIEDCDEDEACDNFHEEKAIQPFEKQIELVNLGFDDDVKEVEIGSQLCLEAKKGLVDLLREYSYVFAWSYRDMPGLDSKVVEHRFPLKPECPPVK</sequence>
<dbReference type="EMBL" id="JAMSHJ010000007">
    <property type="protein sequence ID" value="KAI5384918.1"/>
    <property type="molecule type" value="Genomic_DNA"/>
</dbReference>
<dbReference type="Gramene" id="Psat07G0177900-T1">
    <property type="protein sequence ID" value="KAI5384918.1"/>
    <property type="gene ID" value="KIW84_071779"/>
</dbReference>